<dbReference type="EMBL" id="DQ499600">
    <property type="protein sequence ID" value="ABF57541.1"/>
    <property type="molecule type" value="Genomic_DNA"/>
</dbReference>
<proteinExistence type="predicted"/>
<dbReference type="RefSeq" id="YP_001468989.1">
    <property type="nucleotide sequence ID" value="NC_009816.1"/>
</dbReference>
<organism evidence="1 2">
    <name type="scientific">Corynebacterium phage P1201</name>
    <dbReference type="NCBI Taxonomy" id="384848"/>
    <lineage>
        <taxon>Viruses</taxon>
        <taxon>Duplodnaviria</taxon>
        <taxon>Heunggongvirae</taxon>
        <taxon>Uroviricota</taxon>
        <taxon>Caudoviricetes</taxon>
        <taxon>Zierdtviridae</taxon>
        <taxon>Toshachvirinae</taxon>
        <taxon>Chunghsingvirus</taxon>
        <taxon>Chunghsingvirus P1201</taxon>
        <taxon>Corynebacterium virus P1201</taxon>
    </lineage>
</organism>
<evidence type="ECO:0000313" key="2">
    <source>
        <dbReference type="Proteomes" id="UP000002414"/>
    </source>
</evidence>
<dbReference type="KEGG" id="vg:5745440"/>
<name>A7IYF8_9CAUD</name>
<dbReference type="GeneID" id="5745440"/>
<keyword evidence="2" id="KW-1185">Reference proteome</keyword>
<dbReference type="Proteomes" id="UP000002414">
    <property type="component" value="Segment"/>
</dbReference>
<evidence type="ECO:0000313" key="1">
    <source>
        <dbReference type="EMBL" id="ABF57541.1"/>
    </source>
</evidence>
<protein>
    <submittedName>
        <fullName evidence="1">Gp91</fullName>
    </submittedName>
</protein>
<accession>A7IYF8</accession>
<reference evidence="1 2" key="1">
    <citation type="journal article" date="2008" name="Virology">
        <title>Genome sequence of the lytic bacteriophage P1201 from Corynebacterium glutamicum NCHU 87078: Evolutionary relationships to phages from Corynebacterineae.</title>
        <authorList>
            <person name="Chen C.L."/>
            <person name="Pan T.Y."/>
            <person name="Kan S.C."/>
            <person name="Kuan Y.C."/>
            <person name="Hong L.Y."/>
            <person name="Chiu K.R."/>
            <person name="Sheu C.S."/>
            <person name="Yang J.S."/>
            <person name="Hsu W.H."/>
            <person name="Hu H.Y."/>
        </authorList>
    </citation>
    <scope>NUCLEOTIDE SEQUENCE</scope>
</reference>
<sequence length="147" mass="16240">MPQLEVQATLTTTLKGIVNMTNLKFPSSAYKPLWRNFPNPGSRKFAYATTMETMADTNGNLVFGIYHHNSLIAVIGENEVSVSAAGWASRTAADRIDRILWDNATGSRGVNRKGEAQFINFSSGELTDMPYNEFVTYPTNKAMNLIA</sequence>